<accession>X0VUB4</accession>
<dbReference type="AlphaFoldDB" id="X0VUB4"/>
<dbReference type="PANTHER" id="PTHR43431:SF7">
    <property type="entry name" value="OXIDOREDUCTASE, SHORT CHAIN DEHYDROGENASE_REDUCTASE FAMILY (AFU_ORTHOLOGUE AFUA_5G14000)"/>
    <property type="match status" value="1"/>
</dbReference>
<dbReference type="InterPro" id="IPR002347">
    <property type="entry name" value="SDR_fam"/>
</dbReference>
<evidence type="ECO:0008006" key="2">
    <source>
        <dbReference type="Google" id="ProtNLM"/>
    </source>
</evidence>
<dbReference type="InterPro" id="IPR036291">
    <property type="entry name" value="NAD(P)-bd_dom_sf"/>
</dbReference>
<protein>
    <recommendedName>
        <fullName evidence="2">SDR family NAD(P)-dependent oxidoreductase</fullName>
    </recommendedName>
</protein>
<organism evidence="1">
    <name type="scientific">marine sediment metagenome</name>
    <dbReference type="NCBI Taxonomy" id="412755"/>
    <lineage>
        <taxon>unclassified sequences</taxon>
        <taxon>metagenomes</taxon>
        <taxon>ecological metagenomes</taxon>
    </lineage>
</organism>
<gene>
    <name evidence="1" type="ORF">S01H1_45962</name>
</gene>
<dbReference type="SUPFAM" id="SSF51735">
    <property type="entry name" value="NAD(P)-binding Rossmann-fold domains"/>
    <property type="match status" value="1"/>
</dbReference>
<dbReference type="Pfam" id="PF13561">
    <property type="entry name" value="adh_short_C2"/>
    <property type="match status" value="1"/>
</dbReference>
<dbReference type="Gene3D" id="3.40.50.720">
    <property type="entry name" value="NAD(P)-binding Rossmann-like Domain"/>
    <property type="match status" value="1"/>
</dbReference>
<feature type="non-terminal residue" evidence="1">
    <location>
        <position position="1"/>
    </location>
</feature>
<name>X0VUB4_9ZZZZ</name>
<proteinExistence type="predicted"/>
<dbReference type="PRINTS" id="PR00081">
    <property type="entry name" value="GDHRDH"/>
</dbReference>
<evidence type="ECO:0000313" key="1">
    <source>
        <dbReference type="EMBL" id="GAG04141.1"/>
    </source>
</evidence>
<dbReference type="EMBL" id="BARS01029405">
    <property type="protein sequence ID" value="GAG04141.1"/>
    <property type="molecule type" value="Genomic_DNA"/>
</dbReference>
<reference evidence="1" key="1">
    <citation type="journal article" date="2014" name="Front. Microbiol.">
        <title>High frequency of phylogenetically diverse reductive dehalogenase-homologous genes in deep subseafloor sedimentary metagenomes.</title>
        <authorList>
            <person name="Kawai M."/>
            <person name="Futagami T."/>
            <person name="Toyoda A."/>
            <person name="Takaki Y."/>
            <person name="Nishi S."/>
            <person name="Hori S."/>
            <person name="Arai W."/>
            <person name="Tsubouchi T."/>
            <person name="Morono Y."/>
            <person name="Uchiyama I."/>
            <person name="Ito T."/>
            <person name="Fujiyama A."/>
            <person name="Inagaki F."/>
            <person name="Takami H."/>
        </authorList>
    </citation>
    <scope>NUCLEOTIDE SEQUENCE</scope>
    <source>
        <strain evidence="1">Expedition CK06-06</strain>
    </source>
</reference>
<dbReference type="PANTHER" id="PTHR43431">
    <property type="entry name" value="OXIDOREDUCTASE, SHORT CHAIN DEHYDROGENASE/REDUCTASE FAMILY (AFU_ORTHOLOGUE AFUA_5G14000)"/>
    <property type="match status" value="1"/>
</dbReference>
<comment type="caution">
    <text evidence="1">The sequence shown here is derived from an EMBL/GenBank/DDBJ whole genome shotgun (WGS) entry which is preliminary data.</text>
</comment>
<sequence length="168" mass="18045">AERTLGPIEVTVFNAAGITKSSILETTIDDFDLMWRASALGGFLVGREAARRMAVRGRGTILFTGATASIKASANFAAFAAGKHGLRAIAQSMAKELGPKGIHVAHFIVDGVIDVPRVHEMMPDHAAAKGPGGLINAKSIAEAYLWVHNQPRDSWTFELDLRPSIEPW</sequence>